<evidence type="ECO:0000313" key="1">
    <source>
        <dbReference type="EMBL" id="MBB6541837.1"/>
    </source>
</evidence>
<dbReference type="InterPro" id="IPR038763">
    <property type="entry name" value="DHH_sf"/>
</dbReference>
<sequence>MHFDVFNGDADGIIALVQLRLAEPKDSILVTGVKRDIKLVAQVDVKQATSVTVLDLSMEKNTIALNKILAHGIPTLYVDHHRPGDIPESDQLTAIIDTDANTCTSLLVNQYLNGKYAYWAVAAAFGDNMNASAIELATQLGLSKDQQEKLKALGIYINYNGYGASIDDLHYPPAELFKLLIAFENPFVLIDDEHSVFSALEQAYSQDMQKVKLAQTLADEKQCKVITLPDEAWARRVSGVLGNDLANQSPNKAHAVLTENSDGTYRVSLRAPLNDKQGADTICIQFPTGGGRAAAAGINYLPAELVSKFIETVKLYY</sequence>
<proteinExistence type="predicted"/>
<name>A0A7X0NEA3_9GAMM</name>
<organism evidence="1 2">
    <name type="scientific">Thalassotalea piscium</name>
    <dbReference type="NCBI Taxonomy" id="1230533"/>
    <lineage>
        <taxon>Bacteria</taxon>
        <taxon>Pseudomonadati</taxon>
        <taxon>Pseudomonadota</taxon>
        <taxon>Gammaproteobacteria</taxon>
        <taxon>Alteromonadales</taxon>
        <taxon>Colwelliaceae</taxon>
        <taxon>Thalassotalea</taxon>
    </lineage>
</organism>
<gene>
    <name evidence="1" type="ORF">HNQ55_000311</name>
</gene>
<dbReference type="RefSeq" id="WP_184421553.1">
    <property type="nucleotide sequence ID" value="NZ_AP027362.1"/>
</dbReference>
<reference evidence="1 2" key="1">
    <citation type="submission" date="2020-08" db="EMBL/GenBank/DDBJ databases">
        <title>Genomic Encyclopedia of Type Strains, Phase IV (KMG-IV): sequencing the most valuable type-strain genomes for metagenomic binning, comparative biology and taxonomic classification.</title>
        <authorList>
            <person name="Goeker M."/>
        </authorList>
    </citation>
    <scope>NUCLEOTIDE SEQUENCE [LARGE SCALE GENOMIC DNA]</scope>
    <source>
        <strain evidence="1 2">DSM 26287</strain>
    </source>
</reference>
<evidence type="ECO:0008006" key="3">
    <source>
        <dbReference type="Google" id="ProtNLM"/>
    </source>
</evidence>
<accession>A0A7X0NEA3</accession>
<dbReference type="SUPFAM" id="SSF64182">
    <property type="entry name" value="DHH phosphoesterases"/>
    <property type="match status" value="1"/>
</dbReference>
<protein>
    <recommendedName>
        <fullName evidence="3">DHH family phosphoesterase</fullName>
    </recommendedName>
</protein>
<evidence type="ECO:0000313" key="2">
    <source>
        <dbReference type="Proteomes" id="UP000537141"/>
    </source>
</evidence>
<dbReference type="Proteomes" id="UP000537141">
    <property type="component" value="Unassembled WGS sequence"/>
</dbReference>
<keyword evidence="2" id="KW-1185">Reference proteome</keyword>
<dbReference type="EMBL" id="JACHHU010000001">
    <property type="protein sequence ID" value="MBB6541837.1"/>
    <property type="molecule type" value="Genomic_DNA"/>
</dbReference>
<comment type="caution">
    <text evidence="1">The sequence shown here is derived from an EMBL/GenBank/DDBJ whole genome shotgun (WGS) entry which is preliminary data.</text>
</comment>
<dbReference type="AlphaFoldDB" id="A0A7X0NEA3"/>